<organism evidence="2 3">
    <name type="scientific">Thanatephorus cucumeris (strain AG1-IA)</name>
    <name type="common">Rice sheath blight fungus</name>
    <name type="synonym">Rhizoctonia solani</name>
    <dbReference type="NCBI Taxonomy" id="983506"/>
    <lineage>
        <taxon>Eukaryota</taxon>
        <taxon>Fungi</taxon>
        <taxon>Dikarya</taxon>
        <taxon>Basidiomycota</taxon>
        <taxon>Agaricomycotina</taxon>
        <taxon>Agaricomycetes</taxon>
        <taxon>Cantharellales</taxon>
        <taxon>Ceratobasidiaceae</taxon>
        <taxon>Rhizoctonia</taxon>
        <taxon>Rhizoctonia solani AG-1</taxon>
    </lineage>
</organism>
<dbReference type="STRING" id="983506.L8WW81"/>
<dbReference type="EMBL" id="AFRT01001140">
    <property type="protein sequence ID" value="ELU41087.1"/>
    <property type="molecule type" value="Genomic_DNA"/>
</dbReference>
<evidence type="ECO:0000313" key="2">
    <source>
        <dbReference type="EMBL" id="ELU41087.1"/>
    </source>
</evidence>
<reference evidence="2 3" key="1">
    <citation type="journal article" date="2013" name="Nat. Commun.">
        <title>The evolution and pathogenic mechanisms of the rice sheath blight pathogen.</title>
        <authorList>
            <person name="Zheng A."/>
            <person name="Lin R."/>
            <person name="Xu L."/>
            <person name="Qin P."/>
            <person name="Tang C."/>
            <person name="Ai P."/>
            <person name="Zhang D."/>
            <person name="Liu Y."/>
            <person name="Sun Z."/>
            <person name="Feng H."/>
            <person name="Wang Y."/>
            <person name="Chen Y."/>
            <person name="Liang X."/>
            <person name="Fu R."/>
            <person name="Li Q."/>
            <person name="Zhang J."/>
            <person name="Yu X."/>
            <person name="Xie Z."/>
            <person name="Ding L."/>
            <person name="Guan P."/>
            <person name="Tang J."/>
            <person name="Liang Y."/>
            <person name="Wang S."/>
            <person name="Deng Q."/>
            <person name="Li S."/>
            <person name="Zhu J."/>
            <person name="Wang L."/>
            <person name="Liu H."/>
            <person name="Li P."/>
        </authorList>
    </citation>
    <scope>NUCLEOTIDE SEQUENCE [LARGE SCALE GENOMIC DNA]</scope>
    <source>
        <strain evidence="3">AG-1 IA</strain>
    </source>
</reference>
<feature type="transmembrane region" description="Helical" evidence="1">
    <location>
        <begin position="33"/>
        <end position="56"/>
    </location>
</feature>
<keyword evidence="3" id="KW-1185">Reference proteome</keyword>
<keyword evidence="1" id="KW-1133">Transmembrane helix</keyword>
<keyword evidence="1" id="KW-0812">Transmembrane</keyword>
<protein>
    <recommendedName>
        <fullName evidence="4">MFS_1 domain-containing protein</fullName>
    </recommendedName>
</protein>
<name>L8WW81_THACA</name>
<keyword evidence="1" id="KW-0472">Membrane</keyword>
<evidence type="ECO:0000256" key="1">
    <source>
        <dbReference type="SAM" id="Phobius"/>
    </source>
</evidence>
<dbReference type="AlphaFoldDB" id="L8WW81"/>
<dbReference type="OrthoDB" id="2213137at2759"/>
<comment type="caution">
    <text evidence="2">The sequence shown here is derived from an EMBL/GenBank/DDBJ whole genome shotgun (WGS) entry which is preliminary data.</text>
</comment>
<evidence type="ECO:0008006" key="4">
    <source>
        <dbReference type="Google" id="ProtNLM"/>
    </source>
</evidence>
<sequence length="74" mass="7943">MKFAGSIGGSPLAGLILDTSARNWHVLTAYSGLVQFLGVLCIIYGESALVLVLDCYSDAPLARVSKERRVFAKI</sequence>
<dbReference type="Proteomes" id="UP000011668">
    <property type="component" value="Unassembled WGS sequence"/>
</dbReference>
<evidence type="ECO:0000313" key="3">
    <source>
        <dbReference type="Proteomes" id="UP000011668"/>
    </source>
</evidence>
<accession>L8WW81</accession>
<dbReference type="HOGENOM" id="CLU_2689498_0_0_1"/>
<proteinExistence type="predicted"/>
<gene>
    <name evidence="2" type="ORF">AG1IA_04883</name>
</gene>